<reference evidence="2 3" key="1">
    <citation type="submission" date="2018-04" db="EMBL/GenBank/DDBJ databases">
        <title>Active sludge and wastewater microbial communities from Klosterneuburg, Austria.</title>
        <authorList>
            <person name="Wagner M."/>
        </authorList>
    </citation>
    <scope>NUCLEOTIDE SEQUENCE [LARGE SCALE GENOMIC DNA]</scope>
    <source>
        <strain evidence="2 3">Nl12</strain>
    </source>
</reference>
<evidence type="ECO:0000313" key="2">
    <source>
        <dbReference type="EMBL" id="PTQ81679.1"/>
    </source>
</evidence>
<evidence type="ECO:0000256" key="1">
    <source>
        <dbReference type="SAM" id="Phobius"/>
    </source>
</evidence>
<dbReference type="Proteomes" id="UP000244152">
    <property type="component" value="Unassembled WGS sequence"/>
</dbReference>
<dbReference type="EMBL" id="QAOK01000008">
    <property type="protein sequence ID" value="PTQ81679.1"/>
    <property type="molecule type" value="Genomic_DNA"/>
</dbReference>
<sequence length="512" mass="58666">MDNGAGIGSHPISNNSSFSCHNLDQCRKLKHRHELRELSTELSTPIGENLIWPSVSKKVLLLPTTYFGFDLNNREIAALIYSGFLLAAVMFWKKGRPLALDVVRAFFSPKLALIWVLMSLYVAGCVWLLAWLNLWDWSNLKLTLLWWLTVGFTCIFEAQRLKDKPHVLGKLVRDAFTLSAVILFVAKLVSFPLWVELLMLPALVFLTLLIAVGEHQTDKPSIPRVLNLLRGLQTFASLIILGFSYWLVVSSVTKFWSLNTLREFGLPLLLWLMFVPFIFLLAVYMTYEEAFIHLQVRPKQASIVRYARWRALLAFGWNIDGVKRLVRDMRGRDIADKQGVKDAIWEIKRLLKIEKNPPIVTRAEGWSPHVARLFLEEYGLVTDDYHRTQREWFAHIPLVKLNDNVLADRISYYLTGNERAVTQLWLALDGSSQNDAKEAQRAFDERALTLLVKAFDAERATTIYVRAQASEPQALVIDGIRVLLDRSDWGDSRLGGYVRNLTIQHPKHQGDN</sequence>
<keyword evidence="1" id="KW-0812">Transmembrane</keyword>
<feature type="transmembrane region" description="Helical" evidence="1">
    <location>
        <begin position="197"/>
        <end position="213"/>
    </location>
</feature>
<proteinExistence type="predicted"/>
<protein>
    <submittedName>
        <fullName evidence="2">Uncharacterized protein</fullName>
    </submittedName>
</protein>
<feature type="transmembrane region" description="Helical" evidence="1">
    <location>
        <begin position="268"/>
        <end position="287"/>
    </location>
</feature>
<feature type="transmembrane region" description="Helical" evidence="1">
    <location>
        <begin position="225"/>
        <end position="248"/>
    </location>
</feature>
<feature type="transmembrane region" description="Helical" evidence="1">
    <location>
        <begin position="112"/>
        <end position="134"/>
    </location>
</feature>
<feature type="transmembrane region" description="Helical" evidence="1">
    <location>
        <begin position="76"/>
        <end position="92"/>
    </location>
</feature>
<name>A0A2T5ICY6_9PROT</name>
<gene>
    <name evidence="2" type="ORF">C8R21_10857</name>
</gene>
<keyword evidence="1" id="KW-0472">Membrane</keyword>
<keyword evidence="1" id="KW-1133">Transmembrane helix</keyword>
<organism evidence="2 3">
    <name type="scientific">Nitrosospira multiformis</name>
    <dbReference type="NCBI Taxonomy" id="1231"/>
    <lineage>
        <taxon>Bacteria</taxon>
        <taxon>Pseudomonadati</taxon>
        <taxon>Pseudomonadota</taxon>
        <taxon>Betaproteobacteria</taxon>
        <taxon>Nitrosomonadales</taxon>
        <taxon>Nitrosomonadaceae</taxon>
        <taxon>Nitrosospira</taxon>
    </lineage>
</organism>
<comment type="caution">
    <text evidence="2">The sequence shown here is derived from an EMBL/GenBank/DDBJ whole genome shotgun (WGS) entry which is preliminary data.</text>
</comment>
<accession>A0A2T5ICY6</accession>
<dbReference type="AlphaFoldDB" id="A0A2T5ICY6"/>
<evidence type="ECO:0000313" key="3">
    <source>
        <dbReference type="Proteomes" id="UP000244152"/>
    </source>
</evidence>